<evidence type="ECO:0000313" key="2">
    <source>
        <dbReference type="EMBL" id="CAJ1385330.1"/>
    </source>
</evidence>
<evidence type="ECO:0000313" key="3">
    <source>
        <dbReference type="Proteomes" id="UP001178507"/>
    </source>
</evidence>
<proteinExistence type="predicted"/>
<keyword evidence="3" id="KW-1185">Reference proteome</keyword>
<gene>
    <name evidence="2" type="ORF">EVOR1521_LOCUS11955</name>
</gene>
<dbReference type="Proteomes" id="UP001178507">
    <property type="component" value="Unassembled WGS sequence"/>
</dbReference>
<feature type="compositionally biased region" description="Basic and acidic residues" evidence="1">
    <location>
        <begin position="100"/>
        <end position="114"/>
    </location>
</feature>
<accession>A0AA36IEP9</accession>
<protein>
    <submittedName>
        <fullName evidence="2">Uncharacterized protein</fullName>
    </submittedName>
</protein>
<dbReference type="EMBL" id="CAUJNA010001224">
    <property type="protein sequence ID" value="CAJ1385330.1"/>
    <property type="molecule type" value="Genomic_DNA"/>
</dbReference>
<reference evidence="2" key="1">
    <citation type="submission" date="2023-08" db="EMBL/GenBank/DDBJ databases">
        <authorList>
            <person name="Chen Y."/>
            <person name="Shah S."/>
            <person name="Dougan E. K."/>
            <person name="Thang M."/>
            <person name="Chan C."/>
        </authorList>
    </citation>
    <scope>NUCLEOTIDE SEQUENCE</scope>
</reference>
<dbReference type="AlphaFoldDB" id="A0AA36IEP9"/>
<organism evidence="2 3">
    <name type="scientific">Effrenium voratum</name>
    <dbReference type="NCBI Taxonomy" id="2562239"/>
    <lineage>
        <taxon>Eukaryota</taxon>
        <taxon>Sar</taxon>
        <taxon>Alveolata</taxon>
        <taxon>Dinophyceae</taxon>
        <taxon>Suessiales</taxon>
        <taxon>Symbiodiniaceae</taxon>
        <taxon>Effrenium</taxon>
    </lineage>
</organism>
<name>A0AA36IEP9_9DINO</name>
<sequence>MGVNDVLIPPCAPRYRPLDPPELDVDLLSFVLPPAMDIDAGYQFERPPIDSKPILQLATFESAWSEDNANGEFLPEAKIGSMLFQVMMALIPENATPVNKAKDGGGRLPKEVRPRAPRLKPSPLPFTLEEVPEMSLPLAEDTDTDVYAELEQLKPMISFQEPAHAGRPGFLGWLHNAETLETSTALEKKLALDAEKRPRASTCSTCVTLSDFDGPRSKKEVEGCRLV</sequence>
<comment type="caution">
    <text evidence="2">The sequence shown here is derived from an EMBL/GenBank/DDBJ whole genome shotgun (WGS) entry which is preliminary data.</text>
</comment>
<feature type="region of interest" description="Disordered" evidence="1">
    <location>
        <begin position="97"/>
        <end position="125"/>
    </location>
</feature>
<evidence type="ECO:0000256" key="1">
    <source>
        <dbReference type="SAM" id="MobiDB-lite"/>
    </source>
</evidence>